<dbReference type="Proteomes" id="UP000694904">
    <property type="component" value="Chromosome 2"/>
</dbReference>
<keyword evidence="3" id="KW-1185">Reference proteome</keyword>
<name>A0ABM1Q1Z5_DROAR</name>
<dbReference type="GeneID" id="108620944"/>
<reference evidence="3" key="1">
    <citation type="journal article" date="1997" name="Nucleic Acids Res.">
        <title>tRNAscan-SE: a program for improved detection of transfer RNA genes in genomic sequence.</title>
        <authorList>
            <person name="Lowe T.M."/>
            <person name="Eddy S.R."/>
        </authorList>
    </citation>
    <scope>NUCLEOTIDE SEQUENCE [LARGE SCALE GENOMIC DNA]</scope>
</reference>
<feature type="compositionally biased region" description="Polar residues" evidence="1">
    <location>
        <begin position="145"/>
        <end position="155"/>
    </location>
</feature>
<reference evidence="4" key="3">
    <citation type="submission" date="2025-08" db="UniProtKB">
        <authorList>
            <consortium name="RefSeq"/>
        </authorList>
    </citation>
    <scope>IDENTIFICATION</scope>
    <source>
        <tissue evidence="4">Whole organism</tissue>
    </source>
</reference>
<evidence type="ECO:0000256" key="1">
    <source>
        <dbReference type="SAM" id="MobiDB-lite"/>
    </source>
</evidence>
<dbReference type="RefSeq" id="XP_017873481.1">
    <property type="nucleotide sequence ID" value="XM_018017992.1"/>
</dbReference>
<proteinExistence type="predicted"/>
<evidence type="ECO:0000313" key="3">
    <source>
        <dbReference type="Proteomes" id="UP000694904"/>
    </source>
</evidence>
<feature type="chain" id="PRO_5046296744" evidence="2">
    <location>
        <begin position="22"/>
        <end position="192"/>
    </location>
</feature>
<feature type="region of interest" description="Disordered" evidence="1">
    <location>
        <begin position="145"/>
        <end position="172"/>
    </location>
</feature>
<keyword evidence="2" id="KW-0732">Signal</keyword>
<gene>
    <name evidence="4" type="primary">LOC108620944</name>
</gene>
<evidence type="ECO:0000256" key="2">
    <source>
        <dbReference type="SAM" id="SignalP"/>
    </source>
</evidence>
<protein>
    <submittedName>
        <fullName evidence="4">Uncharacterized protein LOC108620944</fullName>
    </submittedName>
</protein>
<sequence length="192" mass="20507">MQPAIFYTIVLFGLGSVAIEARPFNSATEDRSITSDAKNKSKIGVHMDISEDMAVDKERTVEPLIPNSATISPSVMARAQQENDKDTTTTSPVKAKSSTIFPTITIQQRIDEDASTARNTLMEPIEAKSSMTSASPKISAATVLNNGKSSQSKTAVETLKSSSASTTTTDMTPLGIEPRLSVTLLKILTRVG</sequence>
<evidence type="ECO:0000313" key="4">
    <source>
        <dbReference type="RefSeq" id="XP_017873481.1"/>
    </source>
</evidence>
<accession>A0ABM1Q1Z5</accession>
<organism evidence="3 4">
    <name type="scientific">Drosophila arizonae</name>
    <name type="common">Fruit fly</name>
    <dbReference type="NCBI Taxonomy" id="7263"/>
    <lineage>
        <taxon>Eukaryota</taxon>
        <taxon>Metazoa</taxon>
        <taxon>Ecdysozoa</taxon>
        <taxon>Arthropoda</taxon>
        <taxon>Hexapoda</taxon>
        <taxon>Insecta</taxon>
        <taxon>Pterygota</taxon>
        <taxon>Neoptera</taxon>
        <taxon>Endopterygota</taxon>
        <taxon>Diptera</taxon>
        <taxon>Brachycera</taxon>
        <taxon>Muscomorpha</taxon>
        <taxon>Ephydroidea</taxon>
        <taxon>Drosophilidae</taxon>
        <taxon>Drosophila</taxon>
    </lineage>
</organism>
<feature type="signal peptide" evidence="2">
    <location>
        <begin position="1"/>
        <end position="21"/>
    </location>
</feature>
<reference evidence="3" key="2">
    <citation type="journal article" date="2016" name="G3 (Bethesda)">
        <title>Genome Evolution in Three Species of Cactophilic Drosophila.</title>
        <authorList>
            <person name="Sanchez-Flores A."/>
            <person name="Penazola F."/>
            <person name="Carpinteyro-Ponce J."/>
            <person name="Nazario-Yepiz N."/>
            <person name="Abreu-Goodger C."/>
            <person name="Machado C.A."/>
            <person name="Markow T.A."/>
        </authorList>
    </citation>
    <scope>NUCLEOTIDE SEQUENCE [LARGE SCALE GENOMIC DNA]</scope>
</reference>